<dbReference type="PROSITE" id="PS00108">
    <property type="entry name" value="PROTEIN_KINASE_ST"/>
    <property type="match status" value="1"/>
</dbReference>
<keyword evidence="3" id="KW-1185">Reference proteome</keyword>
<dbReference type="GO" id="GO:0004714">
    <property type="term" value="F:transmembrane receptor protein tyrosine kinase activity"/>
    <property type="evidence" value="ECO:0007669"/>
    <property type="project" value="InterPro"/>
</dbReference>
<feature type="domain" description="Protein kinase" evidence="1">
    <location>
        <begin position="1"/>
        <end position="172"/>
    </location>
</feature>
<dbReference type="GO" id="GO:0005886">
    <property type="term" value="C:plasma membrane"/>
    <property type="evidence" value="ECO:0007669"/>
    <property type="project" value="TreeGrafter"/>
</dbReference>
<dbReference type="Gene3D" id="1.10.510.10">
    <property type="entry name" value="Transferase(Phosphotransferase) domain 1"/>
    <property type="match status" value="1"/>
</dbReference>
<keyword evidence="2" id="KW-0418">Kinase</keyword>
<reference evidence="2 3" key="3">
    <citation type="submission" date="2019-11" db="EMBL/GenBank/DDBJ databases">
        <title>A de novo genome assembly of a pear dwarfing rootstock.</title>
        <authorList>
            <person name="Wang F."/>
            <person name="Wang J."/>
            <person name="Li S."/>
            <person name="Zhang Y."/>
            <person name="Fang M."/>
            <person name="Ma L."/>
            <person name="Zhao Y."/>
            <person name="Jiang S."/>
        </authorList>
    </citation>
    <scope>NUCLEOTIDE SEQUENCE [LARGE SCALE GENOMIC DNA]</scope>
    <source>
        <strain evidence="2">S2</strain>
        <tissue evidence="2">Leaf</tissue>
    </source>
</reference>
<keyword evidence="2" id="KW-0675">Receptor</keyword>
<dbReference type="InterPro" id="IPR000719">
    <property type="entry name" value="Prot_kinase_dom"/>
</dbReference>
<dbReference type="Pfam" id="PF00069">
    <property type="entry name" value="Pkinase"/>
    <property type="match status" value="1"/>
</dbReference>
<dbReference type="OrthoDB" id="1383506at2759"/>
<dbReference type="PANTHER" id="PTHR27003:SF434">
    <property type="entry name" value="RECEPTOR-LIKE PROTEIN KINASE FERONIA"/>
    <property type="match status" value="1"/>
</dbReference>
<dbReference type="EMBL" id="SMOL01000402">
    <property type="protein sequence ID" value="KAB2616584.1"/>
    <property type="molecule type" value="Genomic_DNA"/>
</dbReference>
<dbReference type="PROSITE" id="PS50011">
    <property type="entry name" value="PROTEIN_KINASE_DOM"/>
    <property type="match status" value="1"/>
</dbReference>
<organism evidence="2 3">
    <name type="scientific">Pyrus ussuriensis x Pyrus communis</name>
    <dbReference type="NCBI Taxonomy" id="2448454"/>
    <lineage>
        <taxon>Eukaryota</taxon>
        <taxon>Viridiplantae</taxon>
        <taxon>Streptophyta</taxon>
        <taxon>Embryophyta</taxon>
        <taxon>Tracheophyta</taxon>
        <taxon>Spermatophyta</taxon>
        <taxon>Magnoliopsida</taxon>
        <taxon>eudicotyledons</taxon>
        <taxon>Gunneridae</taxon>
        <taxon>Pentapetalae</taxon>
        <taxon>rosids</taxon>
        <taxon>fabids</taxon>
        <taxon>Rosales</taxon>
        <taxon>Rosaceae</taxon>
        <taxon>Amygdaloideae</taxon>
        <taxon>Maleae</taxon>
        <taxon>Pyrus</taxon>
    </lineage>
</organism>
<comment type="caution">
    <text evidence="2">The sequence shown here is derived from an EMBL/GenBank/DDBJ whole genome shotgun (WGS) entry which is preliminary data.</text>
</comment>
<name>A0A5N5H0M3_9ROSA</name>
<gene>
    <name evidence="2" type="ORF">D8674_023172</name>
</gene>
<evidence type="ECO:0000313" key="2">
    <source>
        <dbReference type="EMBL" id="KAB2616584.1"/>
    </source>
</evidence>
<keyword evidence="2" id="KW-0808">Transferase</keyword>
<dbReference type="PANTHER" id="PTHR27003">
    <property type="entry name" value="OS07G0166700 PROTEIN"/>
    <property type="match status" value="1"/>
</dbReference>
<protein>
    <submittedName>
        <fullName evidence="2">Receptor-like protein kinase FERONIA</fullName>
    </submittedName>
</protein>
<sequence length="172" mass="18826">MESNMVVKSSIIHSGAKGSIIHRDVKSSNMLLDEKMVAKALDFGLSKMVMTNTSKTHISTVVKGGEGPALLQTVETRQTNLVEWAKSCHEDGTLDQIIDPNVKGKIDVECLNKFVEIAIRSLSLHCSFIKKALEVKVTMMLPISTTTVTKSVVPSKVVLPMNPTIYICDNLL</sequence>
<dbReference type="GO" id="GO:0009506">
    <property type="term" value="C:plasmodesma"/>
    <property type="evidence" value="ECO:0007669"/>
    <property type="project" value="TreeGrafter"/>
</dbReference>
<evidence type="ECO:0000259" key="1">
    <source>
        <dbReference type="PROSITE" id="PS50011"/>
    </source>
</evidence>
<reference evidence="3" key="2">
    <citation type="submission" date="2019-10" db="EMBL/GenBank/DDBJ databases">
        <title>A de novo genome assembly of a pear dwarfing rootstock.</title>
        <authorList>
            <person name="Wang F."/>
            <person name="Wang J."/>
            <person name="Li S."/>
            <person name="Zhang Y."/>
            <person name="Fang M."/>
            <person name="Ma L."/>
            <person name="Zhao Y."/>
            <person name="Jiang S."/>
        </authorList>
    </citation>
    <scope>NUCLEOTIDE SEQUENCE [LARGE SCALE GENOMIC DNA]</scope>
</reference>
<dbReference type="InterPro" id="IPR045272">
    <property type="entry name" value="ANXUR1/2-like"/>
</dbReference>
<evidence type="ECO:0000313" key="3">
    <source>
        <dbReference type="Proteomes" id="UP000327157"/>
    </source>
</evidence>
<dbReference type="GO" id="GO:0005524">
    <property type="term" value="F:ATP binding"/>
    <property type="evidence" value="ECO:0007669"/>
    <property type="project" value="InterPro"/>
</dbReference>
<dbReference type="Proteomes" id="UP000327157">
    <property type="component" value="Chromosome 3"/>
</dbReference>
<dbReference type="SUPFAM" id="SSF56112">
    <property type="entry name" value="Protein kinase-like (PK-like)"/>
    <property type="match status" value="1"/>
</dbReference>
<proteinExistence type="predicted"/>
<dbReference type="AlphaFoldDB" id="A0A5N5H0M3"/>
<dbReference type="InterPro" id="IPR011009">
    <property type="entry name" value="Kinase-like_dom_sf"/>
</dbReference>
<reference evidence="2 3" key="1">
    <citation type="submission" date="2019-09" db="EMBL/GenBank/DDBJ databases">
        <authorList>
            <person name="Ou C."/>
        </authorList>
    </citation>
    <scope>NUCLEOTIDE SEQUENCE [LARGE SCALE GENOMIC DNA]</scope>
    <source>
        <strain evidence="2">S2</strain>
        <tissue evidence="2">Leaf</tissue>
    </source>
</reference>
<accession>A0A5N5H0M3</accession>
<dbReference type="InterPro" id="IPR008271">
    <property type="entry name" value="Ser/Thr_kinase_AS"/>
</dbReference>